<protein>
    <submittedName>
        <fullName evidence="8">MFS transporter</fullName>
    </submittedName>
</protein>
<evidence type="ECO:0000256" key="3">
    <source>
        <dbReference type="ARBA" id="ARBA00022692"/>
    </source>
</evidence>
<dbReference type="InterPro" id="IPR020846">
    <property type="entry name" value="MFS_dom"/>
</dbReference>
<comment type="caution">
    <text evidence="8">The sequence shown here is derived from an EMBL/GenBank/DDBJ whole genome shotgun (WGS) entry which is preliminary data.</text>
</comment>
<keyword evidence="9" id="KW-1185">Reference proteome</keyword>
<dbReference type="PROSITE" id="PS50850">
    <property type="entry name" value="MFS"/>
    <property type="match status" value="1"/>
</dbReference>
<dbReference type="SUPFAM" id="SSF103473">
    <property type="entry name" value="MFS general substrate transporter"/>
    <property type="match status" value="1"/>
</dbReference>
<evidence type="ECO:0000256" key="6">
    <source>
        <dbReference type="SAM" id="Phobius"/>
    </source>
</evidence>
<proteinExistence type="predicted"/>
<gene>
    <name evidence="8" type="ORF">ACH407_15590</name>
</gene>
<dbReference type="InterPro" id="IPR050189">
    <property type="entry name" value="MFS_Efflux_Transporters"/>
</dbReference>
<dbReference type="PANTHER" id="PTHR43124">
    <property type="entry name" value="PURINE EFFLUX PUMP PBUE"/>
    <property type="match status" value="1"/>
</dbReference>
<organism evidence="8 9">
    <name type="scientific">Streptomyces litmocidini</name>
    <dbReference type="NCBI Taxonomy" id="67318"/>
    <lineage>
        <taxon>Bacteria</taxon>
        <taxon>Bacillati</taxon>
        <taxon>Actinomycetota</taxon>
        <taxon>Actinomycetes</taxon>
        <taxon>Kitasatosporales</taxon>
        <taxon>Streptomycetaceae</taxon>
        <taxon>Streptomyces</taxon>
    </lineage>
</organism>
<feature type="transmembrane region" description="Helical" evidence="6">
    <location>
        <begin position="224"/>
        <end position="248"/>
    </location>
</feature>
<feature type="transmembrane region" description="Helical" evidence="6">
    <location>
        <begin position="291"/>
        <end position="310"/>
    </location>
</feature>
<evidence type="ECO:0000256" key="5">
    <source>
        <dbReference type="ARBA" id="ARBA00023136"/>
    </source>
</evidence>
<evidence type="ECO:0000256" key="2">
    <source>
        <dbReference type="ARBA" id="ARBA00022475"/>
    </source>
</evidence>
<name>A0ABW7U5T6_9ACTN</name>
<dbReference type="InterPro" id="IPR011701">
    <property type="entry name" value="MFS"/>
</dbReference>
<dbReference type="InterPro" id="IPR036259">
    <property type="entry name" value="MFS_trans_sf"/>
</dbReference>
<feature type="transmembrane region" description="Helical" evidence="6">
    <location>
        <begin position="185"/>
        <end position="203"/>
    </location>
</feature>
<feature type="transmembrane region" description="Helical" evidence="6">
    <location>
        <begin position="351"/>
        <end position="373"/>
    </location>
</feature>
<sequence>MKSAGEAAAAMAATPASTAGSERVTPRGLTALLTTAMAFSMVQLFLLGALGPRLVAGLGLSETLLGLTTTVGFGTAAVLSPGGGRTVDRVGPRRALVALLAVSAAALGLIGAAPGPGLLLAAVALGGLPQALANPATNKAILAAVPAPRRGAVTGAKQSGVQLGAFAAGLPLAAVAGLLGWRGAVWVAAVAALAAALWAWRALPADPPPKTGTAASTPAPPDSPVPWLAGFSLFLGAGIASVNTYLALFGAQRLGMGPTVAGALVAVLGVAGIAGRVGWSRAATPGRAPWLPGLLATGAVGAAVLLTAAVRVEPLVWVAAVAVGVFAVSGNAVSMVLVMQRSAPGRAGQDSALVAAGFFAGFALGPPLFGLLAEHGRYGAGWALVAAEFAVAGAVAFVWAVRDRRTGRVGAA</sequence>
<dbReference type="Proteomes" id="UP001611339">
    <property type="component" value="Unassembled WGS sequence"/>
</dbReference>
<evidence type="ECO:0000259" key="7">
    <source>
        <dbReference type="PROSITE" id="PS50850"/>
    </source>
</evidence>
<feature type="transmembrane region" description="Helical" evidence="6">
    <location>
        <begin position="29"/>
        <end position="51"/>
    </location>
</feature>
<keyword evidence="4 6" id="KW-1133">Transmembrane helix</keyword>
<evidence type="ECO:0000313" key="8">
    <source>
        <dbReference type="EMBL" id="MFI1714977.1"/>
    </source>
</evidence>
<feature type="domain" description="Major facilitator superfamily (MFS) profile" evidence="7">
    <location>
        <begin position="29"/>
        <end position="405"/>
    </location>
</feature>
<feature type="transmembrane region" description="Helical" evidence="6">
    <location>
        <begin position="260"/>
        <end position="279"/>
    </location>
</feature>
<dbReference type="Gene3D" id="1.20.1250.20">
    <property type="entry name" value="MFS general substrate transporter like domains"/>
    <property type="match status" value="2"/>
</dbReference>
<keyword evidence="3 6" id="KW-0812">Transmembrane</keyword>
<feature type="transmembrane region" description="Helical" evidence="6">
    <location>
        <begin position="159"/>
        <end position="179"/>
    </location>
</feature>
<keyword evidence="5 6" id="KW-0472">Membrane</keyword>
<feature type="transmembrane region" description="Helical" evidence="6">
    <location>
        <begin position="95"/>
        <end position="125"/>
    </location>
</feature>
<reference evidence="8 9" key="1">
    <citation type="submission" date="2024-10" db="EMBL/GenBank/DDBJ databases">
        <title>The Natural Products Discovery Center: Release of the First 8490 Sequenced Strains for Exploring Actinobacteria Biosynthetic Diversity.</title>
        <authorList>
            <person name="Kalkreuter E."/>
            <person name="Kautsar S.A."/>
            <person name="Yang D."/>
            <person name="Bader C.D."/>
            <person name="Teijaro C.N."/>
            <person name="Fluegel L."/>
            <person name="Davis C.M."/>
            <person name="Simpson J.R."/>
            <person name="Lauterbach L."/>
            <person name="Steele A.D."/>
            <person name="Gui C."/>
            <person name="Meng S."/>
            <person name="Li G."/>
            <person name="Viehrig K."/>
            <person name="Ye F."/>
            <person name="Su P."/>
            <person name="Kiefer A.F."/>
            <person name="Nichols A."/>
            <person name="Cepeda A.J."/>
            <person name="Yan W."/>
            <person name="Fan B."/>
            <person name="Jiang Y."/>
            <person name="Adhikari A."/>
            <person name="Zheng C.-J."/>
            <person name="Schuster L."/>
            <person name="Cowan T.M."/>
            <person name="Smanski M.J."/>
            <person name="Chevrette M.G."/>
            <person name="De Carvalho L.P.S."/>
            <person name="Shen B."/>
        </authorList>
    </citation>
    <scope>NUCLEOTIDE SEQUENCE [LARGE SCALE GENOMIC DNA]</scope>
    <source>
        <strain evidence="8 9">NPDC020602</strain>
    </source>
</reference>
<feature type="transmembrane region" description="Helical" evidence="6">
    <location>
        <begin position="63"/>
        <end position="83"/>
    </location>
</feature>
<evidence type="ECO:0000256" key="1">
    <source>
        <dbReference type="ARBA" id="ARBA00004651"/>
    </source>
</evidence>
<feature type="transmembrane region" description="Helical" evidence="6">
    <location>
        <begin position="316"/>
        <end position="339"/>
    </location>
</feature>
<dbReference type="EMBL" id="JBIRUI010000006">
    <property type="protein sequence ID" value="MFI1714977.1"/>
    <property type="molecule type" value="Genomic_DNA"/>
</dbReference>
<comment type="subcellular location">
    <subcellularLocation>
        <location evidence="1">Cell membrane</location>
        <topology evidence="1">Multi-pass membrane protein</topology>
    </subcellularLocation>
</comment>
<evidence type="ECO:0000256" key="4">
    <source>
        <dbReference type="ARBA" id="ARBA00022989"/>
    </source>
</evidence>
<accession>A0ABW7U5T6</accession>
<feature type="transmembrane region" description="Helical" evidence="6">
    <location>
        <begin position="379"/>
        <end position="401"/>
    </location>
</feature>
<dbReference type="PANTHER" id="PTHR43124:SF3">
    <property type="entry name" value="CHLORAMPHENICOL EFFLUX PUMP RV0191"/>
    <property type="match status" value="1"/>
</dbReference>
<dbReference type="RefSeq" id="WP_398709605.1">
    <property type="nucleotide sequence ID" value="NZ_JBIRUI010000006.1"/>
</dbReference>
<evidence type="ECO:0000313" key="9">
    <source>
        <dbReference type="Proteomes" id="UP001611339"/>
    </source>
</evidence>
<keyword evidence="2" id="KW-1003">Cell membrane</keyword>
<dbReference type="Pfam" id="PF07690">
    <property type="entry name" value="MFS_1"/>
    <property type="match status" value="1"/>
</dbReference>